<keyword evidence="3" id="KW-0804">Transcription</keyword>
<dbReference type="InterPro" id="IPR036390">
    <property type="entry name" value="WH_DNA-bd_sf"/>
</dbReference>
<sequence length="233" mass="25210">MEPRTAHQAVVDAIARDIVTGRYRPGDTLPTEPELCAAYAVSRTTVREALKTLTAKGIVSVRPKTGTRVRPHERWSLLDPEVVDWRLASGVDGTLVRDIVDMRLIIEPEAAALAAERAGEADIAALRGAFSAMTEAAYRKGSYVEADLAFHRALLHAARNQFLSQLVPIVTGMLRLSFELSVVSREAAIASLTLHEAVLDAIAAGTPDAARDATRILIVRARGDIEGRPGFRP</sequence>
<keyword evidence="1" id="KW-0805">Transcription regulation</keyword>
<dbReference type="RefSeq" id="WP_283741153.1">
    <property type="nucleotide sequence ID" value="NZ_JASJEV010000007.1"/>
</dbReference>
<protein>
    <submittedName>
        <fullName evidence="5">FadR/GntR family transcriptional regulator</fullName>
    </submittedName>
</protein>
<organism evidence="5 6">
    <name type="scientific">Chelatococcus albus</name>
    <dbReference type="NCBI Taxonomy" id="3047466"/>
    <lineage>
        <taxon>Bacteria</taxon>
        <taxon>Pseudomonadati</taxon>
        <taxon>Pseudomonadota</taxon>
        <taxon>Alphaproteobacteria</taxon>
        <taxon>Hyphomicrobiales</taxon>
        <taxon>Chelatococcaceae</taxon>
        <taxon>Chelatococcus</taxon>
    </lineage>
</organism>
<dbReference type="Proteomes" id="UP001321492">
    <property type="component" value="Unassembled WGS sequence"/>
</dbReference>
<dbReference type="InterPro" id="IPR008920">
    <property type="entry name" value="TF_FadR/GntR_C"/>
</dbReference>
<dbReference type="InterPro" id="IPR011711">
    <property type="entry name" value="GntR_C"/>
</dbReference>
<comment type="caution">
    <text evidence="5">The sequence shown here is derived from an EMBL/GenBank/DDBJ whole genome shotgun (WGS) entry which is preliminary data.</text>
</comment>
<keyword evidence="2" id="KW-0238">DNA-binding</keyword>
<dbReference type="SUPFAM" id="SSF48008">
    <property type="entry name" value="GntR ligand-binding domain-like"/>
    <property type="match status" value="1"/>
</dbReference>
<dbReference type="Gene3D" id="1.10.10.10">
    <property type="entry name" value="Winged helix-like DNA-binding domain superfamily/Winged helix DNA-binding domain"/>
    <property type="match status" value="1"/>
</dbReference>
<name>A0ABT7AJK5_9HYPH</name>
<dbReference type="PANTHER" id="PTHR43537:SF44">
    <property type="entry name" value="GNTR FAMILY REGULATORY PROTEIN"/>
    <property type="match status" value="1"/>
</dbReference>
<dbReference type="SMART" id="SM00345">
    <property type="entry name" value="HTH_GNTR"/>
    <property type="match status" value="1"/>
</dbReference>
<dbReference type="Gene3D" id="1.20.120.530">
    <property type="entry name" value="GntR ligand-binding domain-like"/>
    <property type="match status" value="1"/>
</dbReference>
<dbReference type="SUPFAM" id="SSF46785">
    <property type="entry name" value="Winged helix' DNA-binding domain"/>
    <property type="match status" value="1"/>
</dbReference>
<evidence type="ECO:0000256" key="3">
    <source>
        <dbReference type="ARBA" id="ARBA00023163"/>
    </source>
</evidence>
<gene>
    <name evidence="5" type="ORF">QNA08_13080</name>
</gene>
<dbReference type="InterPro" id="IPR036388">
    <property type="entry name" value="WH-like_DNA-bd_sf"/>
</dbReference>
<dbReference type="EMBL" id="JASJEV010000007">
    <property type="protein sequence ID" value="MDJ1159172.1"/>
    <property type="molecule type" value="Genomic_DNA"/>
</dbReference>
<dbReference type="PANTHER" id="PTHR43537">
    <property type="entry name" value="TRANSCRIPTIONAL REGULATOR, GNTR FAMILY"/>
    <property type="match status" value="1"/>
</dbReference>
<dbReference type="Pfam" id="PF00392">
    <property type="entry name" value="GntR"/>
    <property type="match status" value="1"/>
</dbReference>
<evidence type="ECO:0000259" key="4">
    <source>
        <dbReference type="PROSITE" id="PS50949"/>
    </source>
</evidence>
<reference evidence="5 6" key="1">
    <citation type="submission" date="2023-05" db="EMBL/GenBank/DDBJ databases">
        <title>Chelatococcus sp. nov., a moderately thermophilic bacterium isolated from hot spring microbial mat.</title>
        <authorList>
            <person name="Hu C.-J."/>
            <person name="Li W.-J."/>
        </authorList>
    </citation>
    <scope>NUCLEOTIDE SEQUENCE [LARGE SCALE GENOMIC DNA]</scope>
    <source>
        <strain evidence="5 6">SYSU G07232</strain>
    </source>
</reference>
<feature type="domain" description="HTH gntR-type" evidence="4">
    <location>
        <begin position="4"/>
        <end position="72"/>
    </location>
</feature>
<dbReference type="CDD" id="cd07377">
    <property type="entry name" value="WHTH_GntR"/>
    <property type="match status" value="1"/>
</dbReference>
<keyword evidence="6" id="KW-1185">Reference proteome</keyword>
<evidence type="ECO:0000256" key="2">
    <source>
        <dbReference type="ARBA" id="ARBA00023125"/>
    </source>
</evidence>
<evidence type="ECO:0000313" key="5">
    <source>
        <dbReference type="EMBL" id="MDJ1159172.1"/>
    </source>
</evidence>
<proteinExistence type="predicted"/>
<dbReference type="PROSITE" id="PS50949">
    <property type="entry name" value="HTH_GNTR"/>
    <property type="match status" value="1"/>
</dbReference>
<dbReference type="Pfam" id="PF07729">
    <property type="entry name" value="FCD"/>
    <property type="match status" value="1"/>
</dbReference>
<dbReference type="PRINTS" id="PR00035">
    <property type="entry name" value="HTHGNTR"/>
</dbReference>
<evidence type="ECO:0000256" key="1">
    <source>
        <dbReference type="ARBA" id="ARBA00023015"/>
    </source>
</evidence>
<dbReference type="InterPro" id="IPR000524">
    <property type="entry name" value="Tscrpt_reg_HTH_GntR"/>
</dbReference>
<dbReference type="SMART" id="SM00895">
    <property type="entry name" value="FCD"/>
    <property type="match status" value="1"/>
</dbReference>
<accession>A0ABT7AJK5</accession>
<evidence type="ECO:0000313" key="6">
    <source>
        <dbReference type="Proteomes" id="UP001321492"/>
    </source>
</evidence>